<name>A0A977KS12_9CYAN</name>
<sequence>MSQDLITNLYNAFDPDKALPAGDPVYVDLKAVRGDSDIIRDFGHKILRSPNRNTCQLYVGHRGGGKSTELLRLKAELEKQGCFVVYFAADEGDIDKEDAQYTDILIACTRHLLEQLKNANPQPLLTWLSDRQKDLQELAFTEIRFDDLKLETAIGLFGKLSSTIRAIPNERTKIRAKLDPHTVTLLSALNEFIGDGKRYLPTDQSQLVVIVDNLDRIVPMNRTNNRTNHEEIFIDRANQLKGLDCHVIYTIPISMVYSSRVSDLRDIYDNDPLVLPMIMVEMPDNQKICDEGMKQLKELIARRVRKYAPTQPLETNVFQSMEVLEKLCLMSGGHIRNLMLLIRSAFDHIENLPITKQAAKLSITQAREIYHRTVEDDQWNLLVEVYKTGQCEVYGCQIR</sequence>
<protein>
    <submittedName>
        <fullName evidence="1">ATP-binding protein</fullName>
    </submittedName>
</protein>
<keyword evidence="1" id="KW-0067">ATP-binding</keyword>
<dbReference type="Proteomes" id="UP001065613">
    <property type="component" value="Chromosome"/>
</dbReference>
<dbReference type="KEGG" id="wna:KA717_21390"/>
<evidence type="ECO:0000313" key="1">
    <source>
        <dbReference type="EMBL" id="UXE58593.1"/>
    </source>
</evidence>
<reference evidence="1" key="1">
    <citation type="submission" date="2021-04" db="EMBL/GenBank/DDBJ databases">
        <title>Genome sequence of Woronichinia naegeliana from Washington state freshwater lake bloom.</title>
        <authorList>
            <person name="Dreher T.W."/>
        </authorList>
    </citation>
    <scope>NUCLEOTIDE SEQUENCE</scope>
    <source>
        <strain evidence="1">WA131</strain>
    </source>
</reference>
<organism evidence="1">
    <name type="scientific">Woronichinia naegeliana WA131</name>
    <dbReference type="NCBI Taxonomy" id="2824559"/>
    <lineage>
        <taxon>Bacteria</taxon>
        <taxon>Bacillati</taxon>
        <taxon>Cyanobacteriota</taxon>
        <taxon>Cyanophyceae</taxon>
        <taxon>Synechococcales</taxon>
        <taxon>Coelosphaeriaceae</taxon>
        <taxon>Woronichinia</taxon>
    </lineage>
</organism>
<gene>
    <name evidence="1" type="ORF">KA717_21390</name>
</gene>
<proteinExistence type="predicted"/>
<dbReference type="AlphaFoldDB" id="A0A977KS12"/>
<keyword evidence="1" id="KW-0547">Nucleotide-binding</keyword>
<dbReference type="EMBL" id="CP073041">
    <property type="protein sequence ID" value="UXE58593.1"/>
    <property type="molecule type" value="Genomic_DNA"/>
</dbReference>
<dbReference type="GO" id="GO:0005524">
    <property type="term" value="F:ATP binding"/>
    <property type="evidence" value="ECO:0007669"/>
    <property type="project" value="UniProtKB-KW"/>
</dbReference>
<accession>A0A977KS12</accession>